<protein>
    <submittedName>
        <fullName evidence="2">Uncharacterized protein</fullName>
    </submittedName>
</protein>
<feature type="compositionally biased region" description="Polar residues" evidence="1">
    <location>
        <begin position="189"/>
        <end position="223"/>
    </location>
</feature>
<proteinExistence type="predicted"/>
<reference evidence="2" key="1">
    <citation type="submission" date="2022-12" db="EMBL/GenBank/DDBJ databases">
        <title>Chromosome-level genome assembly of the bean flower thrips Megalurothrips usitatus.</title>
        <authorList>
            <person name="Ma L."/>
            <person name="Liu Q."/>
            <person name="Li H."/>
            <person name="Cai W."/>
        </authorList>
    </citation>
    <scope>NUCLEOTIDE SEQUENCE</scope>
    <source>
        <strain evidence="2">Cailab_2022a</strain>
    </source>
</reference>
<accession>A0AAV7X398</accession>
<name>A0AAV7X398_9NEOP</name>
<feature type="compositionally biased region" description="Basic residues" evidence="1">
    <location>
        <begin position="390"/>
        <end position="402"/>
    </location>
</feature>
<dbReference type="Proteomes" id="UP001075354">
    <property type="component" value="Unassembled WGS sequence"/>
</dbReference>
<gene>
    <name evidence="2" type="ORF">ONE63_011348</name>
</gene>
<organism evidence="2 3">
    <name type="scientific">Megalurothrips usitatus</name>
    <name type="common">bean blossom thrips</name>
    <dbReference type="NCBI Taxonomy" id="439358"/>
    <lineage>
        <taxon>Eukaryota</taxon>
        <taxon>Metazoa</taxon>
        <taxon>Ecdysozoa</taxon>
        <taxon>Arthropoda</taxon>
        <taxon>Hexapoda</taxon>
        <taxon>Insecta</taxon>
        <taxon>Pterygota</taxon>
        <taxon>Neoptera</taxon>
        <taxon>Paraneoptera</taxon>
        <taxon>Thysanoptera</taxon>
        <taxon>Terebrantia</taxon>
        <taxon>Thripoidea</taxon>
        <taxon>Thripidae</taxon>
        <taxon>Megalurothrips</taxon>
    </lineage>
</organism>
<feature type="region of interest" description="Disordered" evidence="1">
    <location>
        <begin position="109"/>
        <end position="135"/>
    </location>
</feature>
<evidence type="ECO:0000256" key="1">
    <source>
        <dbReference type="SAM" id="MobiDB-lite"/>
    </source>
</evidence>
<evidence type="ECO:0000313" key="3">
    <source>
        <dbReference type="Proteomes" id="UP001075354"/>
    </source>
</evidence>
<evidence type="ECO:0000313" key="2">
    <source>
        <dbReference type="EMBL" id="KAJ1519107.1"/>
    </source>
</evidence>
<dbReference type="EMBL" id="JAPTSV010000786">
    <property type="protein sequence ID" value="KAJ1519107.1"/>
    <property type="molecule type" value="Genomic_DNA"/>
</dbReference>
<feature type="compositionally biased region" description="Polar residues" evidence="1">
    <location>
        <begin position="233"/>
        <end position="249"/>
    </location>
</feature>
<keyword evidence="3" id="KW-1185">Reference proteome</keyword>
<feature type="region of interest" description="Disordered" evidence="1">
    <location>
        <begin position="148"/>
        <end position="421"/>
    </location>
</feature>
<sequence length="445" mass="49022">MLAPWSQAQAGSANIFICISSRADLEALLRNWPGNATCPRVVEPGPTSSVNTSSVSVTEIREPALASEVSAVEQHSVQTAFDFARSCDNPPMTDNNEELSLQRVQIDSPPYRWQDNGVGDSWSPPRSLSPDLFNDESEDLGRAMAESLRDSYPKPLSPTHLSQKARHTREPDAGASNVASSSASRSRSPTFDTIFSDTASIFPSRKGTSFSQNMDSSASTSRGPSGYRPRSPGTDSLFSFSQRRTTSSAMDCDASFRRPTFRSRETGPTAFGQRQSVPQRSMAEENSDPFWEMEASNVTQRSPSPDTVWEEEAVSKRPTSPSRRRPPFLNEARPFSPALSDEFEDEPKKRGGRARVPSPALSDELDEEPKMRRARGPPPAQTEDCEDAPKKKRGRPKGSKNKPKYDEGAQPKKQKKEKAGSECNICYEGGKLVAICTMQLAWIFT</sequence>
<feature type="compositionally biased region" description="Polar residues" evidence="1">
    <location>
        <begin position="296"/>
        <end position="305"/>
    </location>
</feature>
<feature type="compositionally biased region" description="Low complexity" evidence="1">
    <location>
        <begin position="179"/>
        <end position="188"/>
    </location>
</feature>
<dbReference type="AlphaFoldDB" id="A0AAV7X398"/>
<comment type="caution">
    <text evidence="2">The sequence shown here is derived from an EMBL/GenBank/DDBJ whole genome shotgun (WGS) entry which is preliminary data.</text>
</comment>